<reference evidence="3 4" key="1">
    <citation type="submission" date="2018-07" db="EMBL/GenBank/DDBJ databases">
        <title>Genome sequence of Rhodococcus rhodnii ATCC 35071 from Rhodnius prolixus.</title>
        <authorList>
            <person name="Patel V."/>
            <person name="Vogel K.J."/>
        </authorList>
    </citation>
    <scope>NUCLEOTIDE SEQUENCE [LARGE SCALE GENOMIC DNA]</scope>
    <source>
        <strain evidence="3 4">ATCC 35071</strain>
    </source>
</reference>
<comment type="caution">
    <text evidence="3">The sequence shown here is derived from an EMBL/GenBank/DDBJ whole genome shotgun (WGS) entry which is preliminary data.</text>
</comment>
<protein>
    <recommendedName>
        <fullName evidence="5">HNH endonuclease</fullName>
    </recommendedName>
</protein>
<feature type="region of interest" description="Disordered" evidence="1">
    <location>
        <begin position="221"/>
        <end position="391"/>
    </location>
</feature>
<dbReference type="Proteomes" id="UP000471120">
    <property type="component" value="Unassembled WGS sequence"/>
</dbReference>
<evidence type="ECO:0000256" key="1">
    <source>
        <dbReference type="SAM" id="MobiDB-lite"/>
    </source>
</evidence>
<evidence type="ECO:0000313" key="4">
    <source>
        <dbReference type="Proteomes" id="UP000471120"/>
    </source>
</evidence>
<sequence>MTWIRWGDTAANHPIVLNVLEHEDCDERLVNEVMGFISRCASQAGAHKTDYVITRGTAVLIAGQSRVDALLAVSLFAGFLTEVTLDDARRAYKLVDDDHEFVHIRLREEIEWEQQRRKDNSNYALVVPVRYRDGDACRWCGRIVDWKARKSARSGTYDHLIAGQAATVDTYVVACVSCNSSRKDGSRPRGIETLQGVPEAPYYSLHTIEWLEGCDWRKRNGLPVPPKPRRRLLPGDLAPGMTDRPTAPADDRPDSPSGNDTEDLDTAPAARPASPAPRTDSQSVHAPAHPRPGNQPEHARNTGRPAETSDQRNSSGIPAEPAEREGTESVSTGRDGSGRVGSGSEPNPVPNRGSASQSSPSSRRSRGRRRRRSRTQNPEPTAGESLMDELTNPDLDRLDQRALQITAVVHGEGSVADIAQLTRDLDRRDLIAVVISLAALVDIDRTPPEILDWMDRAAPRIAGRAA</sequence>
<organism evidence="3 4">
    <name type="scientific">Rhodococcus rhodnii</name>
    <dbReference type="NCBI Taxonomy" id="38312"/>
    <lineage>
        <taxon>Bacteria</taxon>
        <taxon>Bacillati</taxon>
        <taxon>Actinomycetota</taxon>
        <taxon>Actinomycetes</taxon>
        <taxon>Mycobacteriales</taxon>
        <taxon>Nocardiaceae</taxon>
        <taxon>Rhodococcus</taxon>
    </lineage>
</organism>
<dbReference type="Gene3D" id="1.10.30.50">
    <property type="match status" value="1"/>
</dbReference>
<dbReference type="EMBL" id="QRCM01000003">
    <property type="protein sequence ID" value="TXG88256.1"/>
    <property type="molecule type" value="Genomic_DNA"/>
</dbReference>
<proteinExistence type="predicted"/>
<dbReference type="AlphaFoldDB" id="A0A6P2C9P5"/>
<dbReference type="EMBL" id="QRCM01000001">
    <property type="protein sequence ID" value="TXG89052.1"/>
    <property type="molecule type" value="Genomic_DNA"/>
</dbReference>
<evidence type="ECO:0008006" key="5">
    <source>
        <dbReference type="Google" id="ProtNLM"/>
    </source>
</evidence>
<evidence type="ECO:0000313" key="3">
    <source>
        <dbReference type="EMBL" id="TXG89052.1"/>
    </source>
</evidence>
<evidence type="ECO:0000313" key="2">
    <source>
        <dbReference type="EMBL" id="TXG88256.1"/>
    </source>
</evidence>
<feature type="compositionally biased region" description="Low complexity" evidence="1">
    <location>
        <begin position="266"/>
        <end position="281"/>
    </location>
</feature>
<dbReference type="RefSeq" id="WP_010837408.1">
    <property type="nucleotide sequence ID" value="NZ_QRCM01000001.1"/>
</dbReference>
<accession>A0A6P2C9P5</accession>
<feature type="compositionally biased region" description="Low complexity" evidence="1">
    <location>
        <begin position="352"/>
        <end position="362"/>
    </location>
</feature>
<name>A0A6P2C9P5_9NOCA</name>
<feature type="compositionally biased region" description="Basic residues" evidence="1">
    <location>
        <begin position="363"/>
        <end position="374"/>
    </location>
</feature>
<gene>
    <name evidence="3" type="ORF">DW322_00850</name>
    <name evidence="2" type="ORF">DW322_21470</name>
</gene>